<reference evidence="3 4" key="1">
    <citation type="journal article" date="2015" name="Genome Biol. Evol.">
        <title>Comparative Genomics of a Bacterivorous Green Alga Reveals Evolutionary Causalities and Consequences of Phago-Mixotrophic Mode of Nutrition.</title>
        <authorList>
            <person name="Burns J.A."/>
            <person name="Paasch A."/>
            <person name="Narechania A."/>
            <person name="Kim E."/>
        </authorList>
    </citation>
    <scope>NUCLEOTIDE SEQUENCE [LARGE SCALE GENOMIC DNA]</scope>
    <source>
        <strain evidence="3 4">PLY_AMNH</strain>
    </source>
</reference>
<keyword evidence="1" id="KW-0175">Coiled coil</keyword>
<protein>
    <submittedName>
        <fullName evidence="3">Uncharacterized protein</fullName>
    </submittedName>
</protein>
<gene>
    <name evidence="3" type="ORF">CYMTET_27876</name>
</gene>
<feature type="coiled-coil region" evidence="1">
    <location>
        <begin position="40"/>
        <end position="67"/>
    </location>
</feature>
<accession>A0AAE0FNX0</accession>
<proteinExistence type="predicted"/>
<keyword evidence="4" id="KW-1185">Reference proteome</keyword>
<evidence type="ECO:0000256" key="1">
    <source>
        <dbReference type="SAM" id="Coils"/>
    </source>
</evidence>
<feature type="compositionally biased region" description="Basic and acidic residues" evidence="2">
    <location>
        <begin position="269"/>
        <end position="293"/>
    </location>
</feature>
<name>A0AAE0FNX0_9CHLO</name>
<organism evidence="3 4">
    <name type="scientific">Cymbomonas tetramitiformis</name>
    <dbReference type="NCBI Taxonomy" id="36881"/>
    <lineage>
        <taxon>Eukaryota</taxon>
        <taxon>Viridiplantae</taxon>
        <taxon>Chlorophyta</taxon>
        <taxon>Pyramimonadophyceae</taxon>
        <taxon>Pyramimonadales</taxon>
        <taxon>Pyramimonadaceae</taxon>
        <taxon>Cymbomonas</taxon>
    </lineage>
</organism>
<evidence type="ECO:0000313" key="3">
    <source>
        <dbReference type="EMBL" id="KAK3263306.1"/>
    </source>
</evidence>
<dbReference type="AlphaFoldDB" id="A0AAE0FNX0"/>
<dbReference type="Proteomes" id="UP001190700">
    <property type="component" value="Unassembled WGS sequence"/>
</dbReference>
<evidence type="ECO:0000256" key="2">
    <source>
        <dbReference type="SAM" id="MobiDB-lite"/>
    </source>
</evidence>
<sequence length="311" mass="34543">MKATSDKSHLKKDSEETLAHIDALKEELQKGLTTVVLEASGRAESERDRLQRENAELAEQLRVLHASGGQFASLKSKKVMVDVDSQTASSIDSEGRARQVFLALSAQLKGHAMNMFDIAKKFSGNPNLKWVSNDNRAHDLEVEMHSLVDEMAALKKLYMNVMEDKMEELTEALHYAVEISGAIELLGPSLMVPVPKFGEDGLLSQTTLVQKQRHIHRKLQEMVGKASTFNNWKTLINTVKSAFLPRLPTTADRVRVTKLLSSVQLKATRGSEEPGHHEASSEEAPQKSEEQLRKSLQAILKDVGMSAKLPQ</sequence>
<feature type="region of interest" description="Disordered" evidence="2">
    <location>
        <begin position="265"/>
        <end position="295"/>
    </location>
</feature>
<dbReference type="EMBL" id="LGRX02015565">
    <property type="protein sequence ID" value="KAK3263306.1"/>
    <property type="molecule type" value="Genomic_DNA"/>
</dbReference>
<comment type="caution">
    <text evidence="3">The sequence shown here is derived from an EMBL/GenBank/DDBJ whole genome shotgun (WGS) entry which is preliminary data.</text>
</comment>
<feature type="non-terminal residue" evidence="3">
    <location>
        <position position="311"/>
    </location>
</feature>
<evidence type="ECO:0000313" key="4">
    <source>
        <dbReference type="Proteomes" id="UP001190700"/>
    </source>
</evidence>